<evidence type="ECO:0000313" key="3">
    <source>
        <dbReference type="Proteomes" id="UP000003947"/>
    </source>
</evidence>
<proteinExistence type="predicted"/>
<accession>I4YV16</accession>
<name>I4YV16_9HYPH</name>
<feature type="transmembrane region" description="Helical" evidence="1">
    <location>
        <begin position="98"/>
        <end position="120"/>
    </location>
</feature>
<reference evidence="2 3" key="1">
    <citation type="submission" date="2012-02" db="EMBL/GenBank/DDBJ databases">
        <title>Improved High-Quality Draft sequence of Microvirga sp. WSM3557.</title>
        <authorList>
            <consortium name="US DOE Joint Genome Institute"/>
            <person name="Lucas S."/>
            <person name="Han J."/>
            <person name="Lapidus A."/>
            <person name="Cheng J.-F."/>
            <person name="Goodwin L."/>
            <person name="Pitluck S."/>
            <person name="Peters L."/>
            <person name="Zhang X."/>
            <person name="Detter J.C."/>
            <person name="Han C."/>
            <person name="Tapia R."/>
            <person name="Land M."/>
            <person name="Hauser L."/>
            <person name="Kyrpides N."/>
            <person name="Ivanova N."/>
            <person name="Pagani I."/>
            <person name="Brau L."/>
            <person name="Yates R."/>
            <person name="O'Hara G."/>
            <person name="Rui T."/>
            <person name="Howieson J."/>
            <person name="Reeve W."/>
            <person name="Woyke T."/>
        </authorList>
    </citation>
    <scope>NUCLEOTIDE SEQUENCE [LARGE SCALE GENOMIC DNA]</scope>
    <source>
        <strain evidence="2 3">WSM3557</strain>
    </source>
</reference>
<keyword evidence="1" id="KW-0472">Membrane</keyword>
<organism evidence="2 3">
    <name type="scientific">Microvirga lotononidis</name>
    <dbReference type="NCBI Taxonomy" id="864069"/>
    <lineage>
        <taxon>Bacteria</taxon>
        <taxon>Pseudomonadati</taxon>
        <taxon>Pseudomonadota</taxon>
        <taxon>Alphaproteobacteria</taxon>
        <taxon>Hyphomicrobiales</taxon>
        <taxon>Methylobacteriaceae</taxon>
        <taxon>Microvirga</taxon>
    </lineage>
</organism>
<feature type="transmembrane region" description="Helical" evidence="1">
    <location>
        <begin position="35"/>
        <end position="55"/>
    </location>
</feature>
<protein>
    <submittedName>
        <fullName evidence="2">Uncharacterized protein</fullName>
    </submittedName>
</protein>
<keyword evidence="1" id="KW-0812">Transmembrane</keyword>
<evidence type="ECO:0000256" key="1">
    <source>
        <dbReference type="SAM" id="Phobius"/>
    </source>
</evidence>
<keyword evidence="3" id="KW-1185">Reference proteome</keyword>
<feature type="transmembrane region" description="Helical" evidence="1">
    <location>
        <begin position="67"/>
        <end position="92"/>
    </location>
</feature>
<dbReference type="AlphaFoldDB" id="I4YV16"/>
<sequence length="183" mass="19761">MESGEDAWGFVRDIPAPVEGIVGFGEFVLHHMPMVVFNGLIGGLCVQIGKATLLITRSRWNYRLEALIRMVSAFVVIGVGLVLVLASGLFSLLAGMPFVGWLGFLMIGAGVAIVAAAYFIKSRSVQGVAKRSPPEPPEHHLRLPVIPPLNLLEPFRQRHRGVQRLFHDHEGIGHEPAACGAGA</sequence>
<evidence type="ECO:0000313" key="2">
    <source>
        <dbReference type="EMBL" id="EIM27808.1"/>
    </source>
</evidence>
<dbReference type="HOGENOM" id="CLU_1473601_0_0_5"/>
<gene>
    <name evidence="2" type="ORF">MicloDRAFT_00043820</name>
</gene>
<keyword evidence="1" id="KW-1133">Transmembrane helix</keyword>
<dbReference type="EMBL" id="JH660645">
    <property type="protein sequence ID" value="EIM27808.1"/>
    <property type="molecule type" value="Genomic_DNA"/>
</dbReference>
<dbReference type="Proteomes" id="UP000003947">
    <property type="component" value="Unassembled WGS sequence"/>
</dbReference>